<sequence>MKNKYGLLFKTGDSEIRALRNFSNKKGIFPIIELTRGRKTKKDTIGDIQKRIDQLAECFGNMDIILDLTTEPALSSTQIDMFYIPDNGYKNWINFLIEIKEKDIFKDIYPSILLNVDDDYFEDNLEKQVSSILKKFSGISYRCNIEDEGYSDDIDIISKSISSDKKFFFIIDCSYIRASELSSCKEQAVRIIEDVYNKIPHVNFILASTSFPDKIGEDDSSTLQLTEIRLYREVSKAIPDISIMYSDYGSINPIRNDNVIMANGWRPRIDVPLETEIFYYRRRKVPKGYAVTYSLVAVDATRDKRFPSEIKNWGINQIIIAADGASPGSSPSFWISVRMNIYIEQQLRRLSLR</sequence>
<dbReference type="Pfam" id="PF14350">
    <property type="entry name" value="Beta_protein"/>
    <property type="match status" value="1"/>
</dbReference>
<gene>
    <name evidence="1" type="ORF">BACSTE_03052</name>
</gene>
<dbReference type="AlphaFoldDB" id="B0NU67"/>
<evidence type="ECO:0008006" key="3">
    <source>
        <dbReference type="Google" id="ProtNLM"/>
    </source>
</evidence>
<dbReference type="GeneID" id="31798251"/>
<accession>B0NU67</accession>
<reference evidence="1 2" key="2">
    <citation type="submission" date="2007-11" db="EMBL/GenBank/DDBJ databases">
        <authorList>
            <person name="Fulton L."/>
            <person name="Clifton S."/>
            <person name="Fulton B."/>
            <person name="Xu J."/>
            <person name="Minx P."/>
            <person name="Pepin K.H."/>
            <person name="Johnson M."/>
            <person name="Thiruvilangam P."/>
            <person name="Bhonagiri V."/>
            <person name="Nash W.E."/>
            <person name="Mardis E.R."/>
            <person name="Wilson R.K."/>
        </authorList>
    </citation>
    <scope>NUCLEOTIDE SEQUENCE [LARGE SCALE GENOMIC DNA]</scope>
    <source>
        <strain evidence="1 2">ATCC 43183</strain>
    </source>
</reference>
<proteinExistence type="predicted"/>
<evidence type="ECO:0000313" key="2">
    <source>
        <dbReference type="Proteomes" id="UP000004713"/>
    </source>
</evidence>
<dbReference type="RefSeq" id="WP_005657003.1">
    <property type="nucleotide sequence ID" value="NZ_CP102262.1"/>
</dbReference>
<dbReference type="EMBL" id="ABFZ02000022">
    <property type="protein sequence ID" value="EDS13910.1"/>
    <property type="molecule type" value="Genomic_DNA"/>
</dbReference>
<dbReference type="eggNOG" id="ENOG5030VJS">
    <property type="taxonomic scope" value="Bacteria"/>
</dbReference>
<evidence type="ECO:0000313" key="1">
    <source>
        <dbReference type="EMBL" id="EDS13910.1"/>
    </source>
</evidence>
<comment type="caution">
    <text evidence="1">The sequence shown here is derived from an EMBL/GenBank/DDBJ whole genome shotgun (WGS) entry which is preliminary data.</text>
</comment>
<reference evidence="1 2" key="1">
    <citation type="submission" date="2007-11" db="EMBL/GenBank/DDBJ databases">
        <title>Draft genome sequence of Bacteroides stercoris(ATCC 43183).</title>
        <authorList>
            <person name="Sudarsanam P."/>
            <person name="Ley R."/>
            <person name="Guruge J."/>
            <person name="Turnbaugh P.J."/>
            <person name="Mahowald M."/>
            <person name="Liep D."/>
            <person name="Gordon J."/>
        </authorList>
    </citation>
    <scope>NUCLEOTIDE SEQUENCE [LARGE SCALE GENOMIC DNA]</scope>
    <source>
        <strain evidence="1 2">ATCC 43183</strain>
    </source>
</reference>
<name>B0NU67_BACSE</name>
<dbReference type="HOGENOM" id="CLU_064052_0_0_10"/>
<dbReference type="Proteomes" id="UP000004713">
    <property type="component" value="Unassembled WGS sequence"/>
</dbReference>
<protein>
    <recommendedName>
        <fullName evidence="3">Beta family protein</fullName>
    </recommendedName>
</protein>
<organism evidence="1 2">
    <name type="scientific">Bacteroides stercoris ATCC 43183</name>
    <dbReference type="NCBI Taxonomy" id="449673"/>
    <lineage>
        <taxon>Bacteria</taxon>
        <taxon>Pseudomonadati</taxon>
        <taxon>Bacteroidota</taxon>
        <taxon>Bacteroidia</taxon>
        <taxon>Bacteroidales</taxon>
        <taxon>Bacteroidaceae</taxon>
        <taxon>Bacteroides</taxon>
    </lineage>
</organism>
<dbReference type="InterPro" id="IPR025683">
    <property type="entry name" value="Protein_beta"/>
</dbReference>